<dbReference type="PROSITE" id="PS51387">
    <property type="entry name" value="FAD_PCMH"/>
    <property type="match status" value="1"/>
</dbReference>
<evidence type="ECO:0000256" key="2">
    <source>
        <dbReference type="ARBA" id="ARBA00022827"/>
    </source>
</evidence>
<dbReference type="RefSeq" id="WP_097328199.1">
    <property type="nucleotide sequence ID" value="NZ_OBDY01000035.1"/>
</dbReference>
<dbReference type="InterPro" id="IPR036318">
    <property type="entry name" value="FAD-bd_PCMH-like_sf"/>
</dbReference>
<dbReference type="Gene3D" id="3.30.465.10">
    <property type="match status" value="1"/>
</dbReference>
<dbReference type="InterPro" id="IPR016166">
    <property type="entry name" value="FAD-bd_PCMH"/>
</dbReference>
<dbReference type="Pfam" id="PF03450">
    <property type="entry name" value="CO_deh_flav_C"/>
    <property type="match status" value="1"/>
</dbReference>
<dbReference type="InterPro" id="IPR002346">
    <property type="entry name" value="Mopterin_DH_FAD-bd"/>
</dbReference>
<dbReference type="OrthoDB" id="9793944at2"/>
<accession>A0A285KDH7</accession>
<gene>
    <name evidence="5" type="ORF">SAMN05421748_13533</name>
</gene>
<evidence type="ECO:0000256" key="3">
    <source>
        <dbReference type="ARBA" id="ARBA00023002"/>
    </source>
</evidence>
<reference evidence="5 6" key="1">
    <citation type="submission" date="2017-09" db="EMBL/GenBank/DDBJ databases">
        <authorList>
            <person name="Ehlers B."/>
            <person name="Leendertz F.H."/>
        </authorList>
    </citation>
    <scope>NUCLEOTIDE SEQUENCE [LARGE SCALE GENOMIC DNA]</scope>
    <source>
        <strain evidence="5 6">CGMCC 4.6857</strain>
    </source>
</reference>
<dbReference type="SUPFAM" id="SSF55447">
    <property type="entry name" value="CO dehydrogenase flavoprotein C-terminal domain-like"/>
    <property type="match status" value="1"/>
</dbReference>
<organism evidence="5 6">
    <name type="scientific">Paractinoplanes atraurantiacus</name>
    <dbReference type="NCBI Taxonomy" id="1036182"/>
    <lineage>
        <taxon>Bacteria</taxon>
        <taxon>Bacillati</taxon>
        <taxon>Actinomycetota</taxon>
        <taxon>Actinomycetes</taxon>
        <taxon>Micromonosporales</taxon>
        <taxon>Micromonosporaceae</taxon>
        <taxon>Paractinoplanes</taxon>
    </lineage>
</organism>
<evidence type="ECO:0000256" key="1">
    <source>
        <dbReference type="ARBA" id="ARBA00022630"/>
    </source>
</evidence>
<dbReference type="EMBL" id="OBDY01000035">
    <property type="protein sequence ID" value="SNY69371.1"/>
    <property type="molecule type" value="Genomic_DNA"/>
</dbReference>
<protein>
    <submittedName>
        <fullName evidence="5">Carbon-monoxide dehydrogenase medium subunit</fullName>
    </submittedName>
</protein>
<evidence type="ECO:0000313" key="5">
    <source>
        <dbReference type="EMBL" id="SNY69371.1"/>
    </source>
</evidence>
<keyword evidence="2" id="KW-0274">FAD</keyword>
<keyword evidence="1" id="KW-0285">Flavoprotein</keyword>
<dbReference type="AlphaFoldDB" id="A0A285KDH7"/>
<feature type="domain" description="FAD-binding PCMH-type" evidence="4">
    <location>
        <begin position="1"/>
        <end position="165"/>
    </location>
</feature>
<dbReference type="Gene3D" id="3.30.390.50">
    <property type="entry name" value="CO dehydrogenase flavoprotein, C-terminal domain"/>
    <property type="match status" value="1"/>
</dbReference>
<dbReference type="PANTHER" id="PTHR42659">
    <property type="entry name" value="XANTHINE DEHYDROGENASE SUBUNIT C-RELATED"/>
    <property type="match status" value="1"/>
</dbReference>
<dbReference type="GO" id="GO:0071949">
    <property type="term" value="F:FAD binding"/>
    <property type="evidence" value="ECO:0007669"/>
    <property type="project" value="InterPro"/>
</dbReference>
<proteinExistence type="predicted"/>
<keyword evidence="6" id="KW-1185">Reference proteome</keyword>
<name>A0A285KDH7_9ACTN</name>
<dbReference type="SUPFAM" id="SSF56176">
    <property type="entry name" value="FAD-binding/transporter-associated domain-like"/>
    <property type="match status" value="1"/>
</dbReference>
<dbReference type="InterPro" id="IPR016169">
    <property type="entry name" value="FAD-bd_PCMH_sub2"/>
</dbReference>
<dbReference type="Proteomes" id="UP000219612">
    <property type="component" value="Unassembled WGS sequence"/>
</dbReference>
<dbReference type="Pfam" id="PF00941">
    <property type="entry name" value="FAD_binding_5"/>
    <property type="match status" value="1"/>
</dbReference>
<dbReference type="InterPro" id="IPR005107">
    <property type="entry name" value="CO_DH_flav_C"/>
</dbReference>
<keyword evidence="3" id="KW-0560">Oxidoreductase</keyword>
<dbReference type="InterPro" id="IPR036683">
    <property type="entry name" value="CO_DH_flav_C_dom_sf"/>
</dbReference>
<dbReference type="GO" id="GO:0016491">
    <property type="term" value="F:oxidoreductase activity"/>
    <property type="evidence" value="ECO:0007669"/>
    <property type="project" value="UniProtKB-KW"/>
</dbReference>
<evidence type="ECO:0000313" key="6">
    <source>
        <dbReference type="Proteomes" id="UP000219612"/>
    </source>
</evidence>
<dbReference type="InterPro" id="IPR051312">
    <property type="entry name" value="Diverse_Substr_Oxidored"/>
</dbReference>
<dbReference type="PANTHER" id="PTHR42659:SF2">
    <property type="entry name" value="XANTHINE DEHYDROGENASE SUBUNIT C-RELATED"/>
    <property type="match status" value="1"/>
</dbReference>
<dbReference type="SMART" id="SM01092">
    <property type="entry name" value="CO_deh_flav_C"/>
    <property type="match status" value="1"/>
</dbReference>
<evidence type="ECO:0000259" key="4">
    <source>
        <dbReference type="PROSITE" id="PS51387"/>
    </source>
</evidence>
<sequence>MDYIPATSAAEVLDTLADGQTQVLAGGQSLFFTTPPRRVVDINGVAEFDVLTEVDGALRVGPTVRHRAFETDAVGGALGDLLRLVVRHIGHPPVRARGTMIGSLAYAHPAAEWTVVAMILDASVELIGPGGCRTIPAARFFTGAGTTARRPDELLAGVRLPQLPAGTGAGYAEDRRGPGIWAYAATMAAVTMADDVVTAAAIGLVNAGPCPVRARQAERALIGTTFSDTAIIAAANAAAAEVADGDRRTVQVLTRRALTQARKGSYQGSWLSTR</sequence>